<evidence type="ECO:0000256" key="1">
    <source>
        <dbReference type="PIRSR" id="PIRSR605019-1"/>
    </source>
</evidence>
<evidence type="ECO:0000313" key="3">
    <source>
        <dbReference type="EMBL" id="KAF6149680.1"/>
    </source>
</evidence>
<feature type="binding site" evidence="1">
    <location>
        <position position="116"/>
    </location>
    <ligand>
        <name>Zn(2+)</name>
        <dbReference type="ChEBI" id="CHEBI:29105"/>
    </ligand>
</feature>
<feature type="binding site" evidence="1">
    <location>
        <position position="274"/>
    </location>
    <ligand>
        <name>Zn(2+)</name>
        <dbReference type="ChEBI" id="CHEBI:29105"/>
    </ligand>
</feature>
<gene>
    <name evidence="3" type="ORF">GIB67_017413</name>
</gene>
<dbReference type="GO" id="GO:0008725">
    <property type="term" value="F:DNA-3-methyladenine glycosylase activity"/>
    <property type="evidence" value="ECO:0007669"/>
    <property type="project" value="InterPro"/>
</dbReference>
<dbReference type="SUPFAM" id="SSF48150">
    <property type="entry name" value="DNA-glycosylase"/>
    <property type="match status" value="1"/>
</dbReference>
<sequence>MMSVAVKLKPSVESRRKTEDTKKSHQKKKLAQSPNSILRSNASVDSLCSTDSSNNSISAMKLANLKWRMKQNGLKAAKGSVAVSNGVDISPQSLSQPVKRCDWITTYSGPLYAAFHDKEWGVPVHDDKKLFEFFVLSVALAELTWPTILNKRNIFRKLFKTFDPVAIAKFTEPKILTLKSNNSLSLSELKFRAIVENAKLILKIQEEFGSFNDYCWGFVNHKPIQNGYRYVRQIPVKTPKAEAMSKDLMRRGFRCVGPTVIYSFMQVAGIVNNHLVSCFRYKECSSYANSDFSHKIRESELLSNFEETCLSPD</sequence>
<proteinExistence type="predicted"/>
<dbReference type="Gene3D" id="1.10.340.30">
    <property type="entry name" value="Hypothetical protein, domain 2"/>
    <property type="match status" value="1"/>
</dbReference>
<feature type="binding site" evidence="1">
    <location>
        <position position="278"/>
    </location>
    <ligand>
        <name>Zn(2+)</name>
        <dbReference type="ChEBI" id="CHEBI:29105"/>
    </ligand>
</feature>
<organism evidence="3 4">
    <name type="scientific">Kingdonia uniflora</name>
    <dbReference type="NCBI Taxonomy" id="39325"/>
    <lineage>
        <taxon>Eukaryota</taxon>
        <taxon>Viridiplantae</taxon>
        <taxon>Streptophyta</taxon>
        <taxon>Embryophyta</taxon>
        <taxon>Tracheophyta</taxon>
        <taxon>Spermatophyta</taxon>
        <taxon>Magnoliopsida</taxon>
        <taxon>Ranunculales</taxon>
        <taxon>Circaeasteraceae</taxon>
        <taxon>Kingdonia</taxon>
    </lineage>
</organism>
<name>A0A7J7M4D9_9MAGN</name>
<dbReference type="Pfam" id="PF03352">
    <property type="entry name" value="Adenine_glyco"/>
    <property type="match status" value="1"/>
</dbReference>
<evidence type="ECO:0000313" key="4">
    <source>
        <dbReference type="Proteomes" id="UP000541444"/>
    </source>
</evidence>
<keyword evidence="1" id="KW-0862">Zinc</keyword>
<comment type="caution">
    <text evidence="3">The sequence shown here is derived from an EMBL/GenBank/DDBJ whole genome shotgun (WGS) entry which is preliminary data.</text>
</comment>
<dbReference type="GO" id="GO:0046872">
    <property type="term" value="F:metal ion binding"/>
    <property type="evidence" value="ECO:0007669"/>
    <property type="project" value="UniProtKB-KW"/>
</dbReference>
<reference evidence="3 4" key="1">
    <citation type="journal article" date="2020" name="IScience">
        <title>Genome Sequencing of the Endangered Kingdonia uniflora (Circaeasteraceae, Ranunculales) Reveals Potential Mechanisms of Evolutionary Specialization.</title>
        <authorList>
            <person name="Sun Y."/>
            <person name="Deng T."/>
            <person name="Zhang A."/>
            <person name="Moore M.J."/>
            <person name="Landis J.B."/>
            <person name="Lin N."/>
            <person name="Zhang H."/>
            <person name="Zhang X."/>
            <person name="Huang J."/>
            <person name="Zhang X."/>
            <person name="Sun H."/>
            <person name="Wang H."/>
        </authorList>
    </citation>
    <scope>NUCLEOTIDE SEQUENCE [LARGE SCALE GENOMIC DNA]</scope>
    <source>
        <strain evidence="3">TB1705</strain>
        <tissue evidence="3">Leaf</tissue>
    </source>
</reference>
<dbReference type="GO" id="GO:0006284">
    <property type="term" value="P:base-excision repair"/>
    <property type="evidence" value="ECO:0007669"/>
    <property type="project" value="InterPro"/>
</dbReference>
<dbReference type="InterPro" id="IPR011257">
    <property type="entry name" value="DNA_glycosylase"/>
</dbReference>
<dbReference type="Proteomes" id="UP000541444">
    <property type="component" value="Unassembled WGS sequence"/>
</dbReference>
<accession>A0A7J7M4D9</accession>
<feature type="compositionally biased region" description="Basic and acidic residues" evidence="2">
    <location>
        <begin position="10"/>
        <end position="23"/>
    </location>
</feature>
<dbReference type="InterPro" id="IPR005019">
    <property type="entry name" value="Adenine_glyco"/>
</dbReference>
<feature type="binding site" evidence="1">
    <location>
        <position position="101"/>
    </location>
    <ligand>
        <name>Zn(2+)</name>
        <dbReference type="ChEBI" id="CHEBI:29105"/>
    </ligand>
</feature>
<keyword evidence="4" id="KW-1185">Reference proteome</keyword>
<evidence type="ECO:0008006" key="5">
    <source>
        <dbReference type="Google" id="ProtNLM"/>
    </source>
</evidence>
<protein>
    <recommendedName>
        <fullName evidence="5">DNA-3-methyladenine glycosylase I</fullName>
    </recommendedName>
</protein>
<dbReference type="PANTHER" id="PTHR31116">
    <property type="entry name" value="OS04G0501200 PROTEIN"/>
    <property type="match status" value="1"/>
</dbReference>
<dbReference type="PANTHER" id="PTHR31116:SF25">
    <property type="entry name" value="DNA GLYCOSYLASE SUPERFAMILY PROTEIN"/>
    <property type="match status" value="1"/>
</dbReference>
<dbReference type="OrthoDB" id="3941538at2759"/>
<keyword evidence="1" id="KW-0479">Metal-binding</keyword>
<dbReference type="AlphaFoldDB" id="A0A7J7M4D9"/>
<feature type="region of interest" description="Disordered" evidence="2">
    <location>
        <begin position="1"/>
        <end position="35"/>
    </location>
</feature>
<evidence type="ECO:0000256" key="2">
    <source>
        <dbReference type="SAM" id="MobiDB-lite"/>
    </source>
</evidence>
<dbReference type="EMBL" id="JACGCM010001782">
    <property type="protein sequence ID" value="KAF6149680.1"/>
    <property type="molecule type" value="Genomic_DNA"/>
</dbReference>